<dbReference type="InterPro" id="IPR038135">
    <property type="entry name" value="Methylthiotransferase_N_sf"/>
</dbReference>
<dbReference type="PANTHER" id="PTHR43020:SF2">
    <property type="entry name" value="MITOCHONDRIAL TRNA METHYLTHIOTRANSFERASE CDK5RAP1"/>
    <property type="match status" value="1"/>
</dbReference>
<evidence type="ECO:0000256" key="6">
    <source>
        <dbReference type="ARBA" id="ARBA00023004"/>
    </source>
</evidence>
<evidence type="ECO:0000256" key="2">
    <source>
        <dbReference type="ARBA" id="ARBA00009815"/>
    </source>
</evidence>
<dbReference type="SFLD" id="SFLDG01082">
    <property type="entry name" value="B12-binding_domain_containing"/>
    <property type="match status" value="1"/>
</dbReference>
<dbReference type="SFLD" id="SFLDF00413">
    <property type="entry name" value="CDK5RAP1"/>
    <property type="match status" value="1"/>
</dbReference>
<evidence type="ECO:0000259" key="8">
    <source>
        <dbReference type="PROSITE" id="PS51449"/>
    </source>
</evidence>
<dbReference type="GO" id="GO:0051539">
    <property type="term" value="F:4 iron, 4 sulfur cluster binding"/>
    <property type="evidence" value="ECO:0007669"/>
    <property type="project" value="UniProtKB-KW"/>
</dbReference>
<keyword evidence="11" id="KW-1185">Reference proteome</keyword>
<feature type="domain" description="Radical SAM core" evidence="9">
    <location>
        <begin position="240"/>
        <end position="498"/>
    </location>
</feature>
<dbReference type="PROSITE" id="PS51918">
    <property type="entry name" value="RADICAL_SAM"/>
    <property type="match status" value="1"/>
</dbReference>
<dbReference type="GO" id="GO:0060255">
    <property type="term" value="P:regulation of macromolecule metabolic process"/>
    <property type="evidence" value="ECO:0007669"/>
    <property type="project" value="UniProtKB-ARBA"/>
</dbReference>
<comment type="caution">
    <text evidence="10">The sequence shown here is derived from an EMBL/GenBank/DDBJ whole genome shotgun (WGS) entry which is preliminary data.</text>
</comment>
<evidence type="ECO:0000256" key="7">
    <source>
        <dbReference type="ARBA" id="ARBA00023014"/>
    </source>
</evidence>
<accession>A0ABD3X8T5</accession>
<name>A0ABD3X8T5_SINWO</name>
<dbReference type="Pfam" id="PF00919">
    <property type="entry name" value="UPF0004"/>
    <property type="match status" value="1"/>
</dbReference>
<dbReference type="PROSITE" id="PS01278">
    <property type="entry name" value="MTTASE_RADICAL"/>
    <property type="match status" value="1"/>
</dbReference>
<dbReference type="FunFam" id="3.80.30.20:FF:000003">
    <property type="entry name" value="CDK5 regulatory subunit-associated protein 1"/>
    <property type="match status" value="1"/>
</dbReference>
<reference evidence="10 11" key="1">
    <citation type="submission" date="2024-11" db="EMBL/GenBank/DDBJ databases">
        <title>Chromosome-level genome assembly of the freshwater bivalve Anodonta woodiana.</title>
        <authorList>
            <person name="Chen X."/>
        </authorList>
    </citation>
    <scope>NUCLEOTIDE SEQUENCE [LARGE SCALE GENOMIC DNA]</scope>
    <source>
        <strain evidence="10">MN2024</strain>
        <tissue evidence="10">Gills</tissue>
    </source>
</reference>
<evidence type="ECO:0000313" key="10">
    <source>
        <dbReference type="EMBL" id="KAL3881996.1"/>
    </source>
</evidence>
<dbReference type="SFLD" id="SFLDS00029">
    <property type="entry name" value="Radical_SAM"/>
    <property type="match status" value="1"/>
</dbReference>
<dbReference type="InterPro" id="IPR007197">
    <property type="entry name" value="rSAM"/>
</dbReference>
<comment type="similarity">
    <text evidence="2">Belongs to the methylthiotransferase family. MiaB subfamily.</text>
</comment>
<evidence type="ECO:0000259" key="9">
    <source>
        <dbReference type="PROSITE" id="PS51918"/>
    </source>
</evidence>
<proteinExistence type="inferred from homology"/>
<dbReference type="NCBIfam" id="TIGR00089">
    <property type="entry name" value="MiaB/RimO family radical SAM methylthiotransferase"/>
    <property type="match status" value="1"/>
</dbReference>
<dbReference type="InterPro" id="IPR013848">
    <property type="entry name" value="Methylthiotransferase_N"/>
</dbReference>
<keyword evidence="7" id="KW-0411">Iron-sulfur</keyword>
<dbReference type="InterPro" id="IPR020612">
    <property type="entry name" value="Methylthiotransferase_CS"/>
</dbReference>
<evidence type="ECO:0000313" key="11">
    <source>
        <dbReference type="Proteomes" id="UP001634394"/>
    </source>
</evidence>
<dbReference type="PANTHER" id="PTHR43020">
    <property type="entry name" value="CDK5 REGULATORY SUBUNIT-ASSOCIATED PROTEIN 1"/>
    <property type="match status" value="1"/>
</dbReference>
<evidence type="ECO:0000256" key="4">
    <source>
        <dbReference type="ARBA" id="ARBA00022691"/>
    </source>
</evidence>
<organism evidence="10 11">
    <name type="scientific">Sinanodonta woodiana</name>
    <name type="common">Chinese pond mussel</name>
    <name type="synonym">Anodonta woodiana</name>
    <dbReference type="NCBI Taxonomy" id="1069815"/>
    <lineage>
        <taxon>Eukaryota</taxon>
        <taxon>Metazoa</taxon>
        <taxon>Spiralia</taxon>
        <taxon>Lophotrochozoa</taxon>
        <taxon>Mollusca</taxon>
        <taxon>Bivalvia</taxon>
        <taxon>Autobranchia</taxon>
        <taxon>Heteroconchia</taxon>
        <taxon>Palaeoheterodonta</taxon>
        <taxon>Unionida</taxon>
        <taxon>Unionoidea</taxon>
        <taxon>Unionidae</taxon>
        <taxon>Unioninae</taxon>
        <taxon>Sinanodonta</taxon>
    </lineage>
</organism>
<evidence type="ECO:0008006" key="12">
    <source>
        <dbReference type="Google" id="ProtNLM"/>
    </source>
</evidence>
<dbReference type="InterPro" id="IPR058240">
    <property type="entry name" value="rSAM_sf"/>
</dbReference>
<evidence type="ECO:0000256" key="1">
    <source>
        <dbReference type="ARBA" id="ARBA00001966"/>
    </source>
</evidence>
<dbReference type="Gene3D" id="3.80.30.20">
    <property type="entry name" value="tm_1862 like domain"/>
    <property type="match status" value="1"/>
</dbReference>
<feature type="domain" description="MTTase N-terminal" evidence="8">
    <location>
        <begin position="94"/>
        <end position="216"/>
    </location>
</feature>
<dbReference type="SFLD" id="SFLDG01061">
    <property type="entry name" value="methylthiotransferase"/>
    <property type="match status" value="1"/>
</dbReference>
<sequence length="526" mass="59326">MIGTSRPVLKACLNSLISAHRHAKNPVISCLRYATTDEGSKSKRNTRLPNGPPLEHFIANSSSTTDYHSATTQTHDQIDEIPYIPKSALHGHGKKVYFDVYGCQMNVNDTEIAWSILDSNGYQRTTDTTEADIILIMTCSIREGAEQKIWNRLNQLRTLKRKKSVSGSESRLKIGILGCMAERLKSKIVEKEKMVDVVCGPDAYRDLPRMLADTSSGQASVNVLLSLDETYADIMPVRLNAESHSAFVSIMRGCDNMCSYCIVPFTRGRERSRPLDSIVEEVKILSDKGIKEVTLLGQNVNSYRDTSESQYAGGFESDSATRLSAGFKTIYKPKFGGRRFSDLLDKVSQVDPEMRIRFTSPHPKDFPDEVLQLIQERSNICNQIHLPAQSGNNEVLMAMRRGYTVEAYMDLVYHIRDVIPDVALTSDFIAGFCGETEKAHMDTVNLMRQVKYSFVYCFPYSMRGKTHAYHRLTDDVPEAEKSRRHTELSSVFREEALKLNQAQIGQQQLVLVEGAKKQEVYTQFGR</sequence>
<gene>
    <name evidence="10" type="ORF">ACJMK2_028378</name>
</gene>
<protein>
    <recommendedName>
        <fullName evidence="12">CDK5RAP1-like protein</fullName>
    </recommendedName>
</protein>
<dbReference type="PROSITE" id="PS51449">
    <property type="entry name" value="MTTASE_N"/>
    <property type="match status" value="1"/>
</dbReference>
<dbReference type="GO" id="GO:0046872">
    <property type="term" value="F:metal ion binding"/>
    <property type="evidence" value="ECO:0007669"/>
    <property type="project" value="UniProtKB-KW"/>
</dbReference>
<keyword evidence="5" id="KW-0479">Metal-binding</keyword>
<evidence type="ECO:0000256" key="3">
    <source>
        <dbReference type="ARBA" id="ARBA00022485"/>
    </source>
</evidence>
<dbReference type="AlphaFoldDB" id="A0ABD3X8T5"/>
<dbReference type="EMBL" id="JBJQND010000003">
    <property type="protein sequence ID" value="KAL3881996.1"/>
    <property type="molecule type" value="Genomic_DNA"/>
</dbReference>
<dbReference type="InterPro" id="IPR023404">
    <property type="entry name" value="rSAM_horseshoe"/>
</dbReference>
<dbReference type="FunFam" id="3.40.50.12160:FF:000003">
    <property type="entry name" value="CDK5 regulatory subunit-associated protein 1"/>
    <property type="match status" value="1"/>
</dbReference>
<dbReference type="SFLD" id="SFLDF00273">
    <property type="entry name" value="(dimethylallyl)adenosine_tRNA"/>
    <property type="match status" value="1"/>
</dbReference>
<dbReference type="SUPFAM" id="SSF102114">
    <property type="entry name" value="Radical SAM enzymes"/>
    <property type="match status" value="1"/>
</dbReference>
<dbReference type="InterPro" id="IPR006463">
    <property type="entry name" value="MiaB_methiolase"/>
</dbReference>
<dbReference type="Gene3D" id="3.40.50.12160">
    <property type="entry name" value="Methylthiotransferase, N-terminal domain"/>
    <property type="match status" value="1"/>
</dbReference>
<dbReference type="InterPro" id="IPR006638">
    <property type="entry name" value="Elp3/MiaA/NifB-like_rSAM"/>
</dbReference>
<dbReference type="Proteomes" id="UP001634394">
    <property type="component" value="Unassembled WGS sequence"/>
</dbReference>
<keyword evidence="3" id="KW-0004">4Fe-4S</keyword>
<evidence type="ECO:0000256" key="5">
    <source>
        <dbReference type="ARBA" id="ARBA00022723"/>
    </source>
</evidence>
<dbReference type="GO" id="GO:0080090">
    <property type="term" value="P:regulation of primary metabolic process"/>
    <property type="evidence" value="ECO:0007669"/>
    <property type="project" value="UniProtKB-ARBA"/>
</dbReference>
<dbReference type="Pfam" id="PF04055">
    <property type="entry name" value="Radical_SAM"/>
    <property type="match status" value="1"/>
</dbReference>
<keyword evidence="6" id="KW-0408">Iron</keyword>
<comment type="cofactor">
    <cofactor evidence="1">
        <name>[4Fe-4S] cluster</name>
        <dbReference type="ChEBI" id="CHEBI:49883"/>
    </cofactor>
</comment>
<keyword evidence="4" id="KW-0949">S-adenosyl-L-methionine</keyword>
<dbReference type="InterPro" id="IPR005839">
    <property type="entry name" value="Methylthiotransferase"/>
</dbReference>
<dbReference type="SMART" id="SM00729">
    <property type="entry name" value="Elp3"/>
    <property type="match status" value="1"/>
</dbReference>